<keyword evidence="4" id="KW-0378">Hydrolase</keyword>
<dbReference type="CDD" id="cd01396">
    <property type="entry name" value="MeCP2_MBD"/>
    <property type="match status" value="1"/>
</dbReference>
<comment type="subcellular location">
    <subcellularLocation>
        <location evidence="1 4">Nucleus</location>
    </subcellularLocation>
</comment>
<dbReference type="InterPro" id="IPR045138">
    <property type="entry name" value="MeCP2/MBD4"/>
</dbReference>
<evidence type="ECO:0000256" key="5">
    <source>
        <dbReference type="SAM" id="MobiDB-lite"/>
    </source>
</evidence>
<evidence type="ECO:0000256" key="1">
    <source>
        <dbReference type="ARBA" id="ARBA00004123"/>
    </source>
</evidence>
<keyword evidence="2" id="KW-0597">Phosphoprotein</keyword>
<accession>A0ABM1DKE2</accession>
<proteinExistence type="predicted"/>
<feature type="domain" description="MBD" evidence="6">
    <location>
        <begin position="71"/>
        <end position="143"/>
    </location>
</feature>
<dbReference type="GeneID" id="101393772"/>
<feature type="region of interest" description="Disordered" evidence="5">
    <location>
        <begin position="247"/>
        <end position="274"/>
    </location>
</feature>
<protein>
    <recommendedName>
        <fullName evidence="4">Methyl-CpG-binding domain protein 4</fullName>
        <ecNumber evidence="4">3.2.2.-</ecNumber>
    </recommendedName>
</protein>
<dbReference type="InterPro" id="IPR017352">
    <property type="entry name" value="MBD4"/>
</dbReference>
<evidence type="ECO:0000313" key="7">
    <source>
        <dbReference type="Proteomes" id="UP000694910"/>
    </source>
</evidence>
<keyword evidence="7" id="KW-1185">Reference proteome</keyword>
<comment type="function">
    <text evidence="4">Mismatch-specific DNA N-glycosylase involved in DNA repair. Has thymine glycosylase activity and is specific for G:T mismatches within methylated and unmethylated CpG sites. Can also remove uracil or 5-fluorouracil in G:U mismatches. Has no lyase activity. Was first identified as methyl-CpG-binding protein.</text>
</comment>
<evidence type="ECO:0000313" key="8">
    <source>
        <dbReference type="RefSeq" id="XP_014652273.1"/>
    </source>
</evidence>
<dbReference type="PIRSF" id="PIRSF038005">
    <property type="entry name" value="Methyl_CpG_bd_MBD4"/>
    <property type="match status" value="1"/>
</dbReference>
<dbReference type="InterPro" id="IPR001739">
    <property type="entry name" value="Methyl_CpG_DNA-bd"/>
</dbReference>
<dbReference type="SUPFAM" id="SSF48150">
    <property type="entry name" value="DNA-glycosylase"/>
    <property type="match status" value="1"/>
</dbReference>
<evidence type="ECO:0000256" key="3">
    <source>
        <dbReference type="ARBA" id="ARBA00023242"/>
    </source>
</evidence>
<sequence>MESPSLGDCGAAPSGSSSERLVPDRPCDLRKEDVVLGSETVGQDEKQMVMKSSSERNPLLQAPIASAQLGGTPVPECHKSVPCGWERVVKQRLSGKTAGRYDVYFISPQGLKFRSKSSLANYLHKNGETSLKPEDFDFTVLSKRGIKSRYKDCGMAALTSGPQNESNSSNWNLRTRSRWKKDVLPLPSGSLKLQDSRGLSNFTSIHLPLKEDEGVNDAGSGKVRKSKGKVTILKGIQTKKTKTGCQKSLSASIQSNRKRDSVCNKADAESEPVAQESQLDRTFCISDTRANNKTHSVTNEEKRLVKEKSLSSGSNFRFDQITSGIINKLCSAKEAEPNRKREDNFLESEEIRTKVEAGEREQHLHTDILKCGSETNNCLQTKKDSTSLKTFQEDTIPQTQIEKRKTSLYFSSKYNKAALSPPRRKAFKKWTPPRSPFNLVQETLFHDPWKLLIATIFLNRTSGKMAIPVLWEFLEKYPSAEVARTADWKDVSELLKPLGLYDLRAKTIIRFSDEYLTKQWRYPIELHGIGKYGNDSYRIFCVNEWKQVRRTPRRNISSTLCLRGKATVLAKTISWTNVLL</sequence>
<dbReference type="EC" id="3.2.2.-" evidence="4"/>
<dbReference type="Gene3D" id="3.30.890.10">
    <property type="entry name" value="Methyl-cpg-binding Protein 2, Chain A"/>
    <property type="match status" value="1"/>
</dbReference>
<dbReference type="SMART" id="SM00391">
    <property type="entry name" value="MBD"/>
    <property type="match status" value="1"/>
</dbReference>
<organism evidence="7 8">
    <name type="scientific">Ceratotherium simum simum</name>
    <name type="common">Southern white rhinoceros</name>
    <dbReference type="NCBI Taxonomy" id="73337"/>
    <lineage>
        <taxon>Eukaryota</taxon>
        <taxon>Metazoa</taxon>
        <taxon>Chordata</taxon>
        <taxon>Craniata</taxon>
        <taxon>Vertebrata</taxon>
        <taxon>Euteleostomi</taxon>
        <taxon>Mammalia</taxon>
        <taxon>Eutheria</taxon>
        <taxon>Laurasiatheria</taxon>
        <taxon>Perissodactyla</taxon>
        <taxon>Rhinocerotidae</taxon>
        <taxon>Ceratotherium</taxon>
    </lineage>
</organism>
<name>A0ABM1DKE2_CERSS</name>
<dbReference type="Proteomes" id="UP000694910">
    <property type="component" value="Unplaced"/>
</dbReference>
<feature type="compositionally biased region" description="Basic and acidic residues" evidence="5">
    <location>
        <begin position="257"/>
        <end position="268"/>
    </location>
</feature>
<evidence type="ECO:0000256" key="4">
    <source>
        <dbReference type="PIRNR" id="PIRNR038005"/>
    </source>
</evidence>
<dbReference type="InterPro" id="IPR016177">
    <property type="entry name" value="DNA-bd_dom_sf"/>
</dbReference>
<dbReference type="PANTHER" id="PTHR15074:SF7">
    <property type="entry name" value="METHYL-CPG-BINDING DOMAIN PROTEIN 4"/>
    <property type="match status" value="1"/>
</dbReference>
<dbReference type="SUPFAM" id="SSF54171">
    <property type="entry name" value="DNA-binding domain"/>
    <property type="match status" value="1"/>
</dbReference>
<dbReference type="PANTHER" id="PTHR15074">
    <property type="entry name" value="METHYL-CPG-BINDING PROTEIN"/>
    <property type="match status" value="1"/>
</dbReference>
<dbReference type="InterPro" id="IPR011257">
    <property type="entry name" value="DNA_glycosylase"/>
</dbReference>
<keyword evidence="4" id="KW-0227">DNA damage</keyword>
<dbReference type="RefSeq" id="XP_014652273.1">
    <property type="nucleotide sequence ID" value="XM_014796787.1"/>
</dbReference>
<keyword evidence="4" id="KW-0234">DNA repair</keyword>
<dbReference type="Pfam" id="PF01429">
    <property type="entry name" value="MBD"/>
    <property type="match status" value="1"/>
</dbReference>
<keyword evidence="4" id="KW-0238">DNA-binding</keyword>
<comment type="subunit">
    <text evidence="4">Interacts with MLH1.</text>
</comment>
<gene>
    <name evidence="8" type="primary">LOC101393772</name>
</gene>
<dbReference type="Gene3D" id="1.10.340.30">
    <property type="entry name" value="Hypothetical protein, domain 2"/>
    <property type="match status" value="1"/>
</dbReference>
<feature type="region of interest" description="Disordered" evidence="5">
    <location>
        <begin position="1"/>
        <end position="29"/>
    </location>
</feature>
<dbReference type="PROSITE" id="PS50982">
    <property type="entry name" value="MBD"/>
    <property type="match status" value="1"/>
</dbReference>
<reference evidence="8" key="1">
    <citation type="submission" date="2025-08" db="UniProtKB">
        <authorList>
            <consortium name="RefSeq"/>
        </authorList>
    </citation>
    <scope>IDENTIFICATION</scope>
</reference>
<keyword evidence="3 4" id="KW-0539">Nucleus</keyword>
<evidence type="ECO:0000256" key="2">
    <source>
        <dbReference type="ARBA" id="ARBA00022553"/>
    </source>
</evidence>
<evidence type="ECO:0000259" key="6">
    <source>
        <dbReference type="PROSITE" id="PS50982"/>
    </source>
</evidence>